<dbReference type="PANTHER" id="PTHR30349:SF64">
    <property type="entry name" value="PROPHAGE INTEGRASE INTD-RELATED"/>
    <property type="match status" value="1"/>
</dbReference>
<dbReference type="Proteomes" id="UP001235744">
    <property type="component" value="Chromosome"/>
</dbReference>
<proteinExistence type="predicted"/>
<gene>
    <name evidence="2" type="ORF">P8A19_41150</name>
</gene>
<dbReference type="InterPro" id="IPR050090">
    <property type="entry name" value="Tyrosine_recombinase_XerCD"/>
</dbReference>
<keyword evidence="1" id="KW-0233">DNA recombination</keyword>
<dbReference type="RefSeq" id="WP_306068548.1">
    <property type="nucleotide sequence ID" value="NZ_CP120988.1"/>
</dbReference>
<dbReference type="PANTHER" id="PTHR30349">
    <property type="entry name" value="PHAGE INTEGRASE-RELATED"/>
    <property type="match status" value="1"/>
</dbReference>
<dbReference type="EMBL" id="CP120988">
    <property type="protein sequence ID" value="WLQ61422.1"/>
    <property type="molecule type" value="Genomic_DNA"/>
</dbReference>
<dbReference type="SUPFAM" id="SSF56349">
    <property type="entry name" value="DNA breaking-rejoining enzymes"/>
    <property type="match status" value="1"/>
</dbReference>
<dbReference type="Gene3D" id="1.10.443.10">
    <property type="entry name" value="Intergrase catalytic core"/>
    <property type="match status" value="1"/>
</dbReference>
<evidence type="ECO:0000313" key="3">
    <source>
        <dbReference type="Proteomes" id="UP001235744"/>
    </source>
</evidence>
<keyword evidence="3" id="KW-1185">Reference proteome</keyword>
<dbReference type="InterPro" id="IPR011010">
    <property type="entry name" value="DNA_brk_join_enz"/>
</dbReference>
<organism evidence="2 3">
    <name type="scientific">Streptomyces poriferorum</name>
    <dbReference type="NCBI Taxonomy" id="2798799"/>
    <lineage>
        <taxon>Bacteria</taxon>
        <taxon>Bacillati</taxon>
        <taxon>Actinomycetota</taxon>
        <taxon>Actinomycetes</taxon>
        <taxon>Kitasatosporales</taxon>
        <taxon>Streptomycetaceae</taxon>
        <taxon>Streptomyces</taxon>
    </lineage>
</organism>
<protein>
    <submittedName>
        <fullName evidence="2">Site-specific integrase</fullName>
    </submittedName>
</protein>
<evidence type="ECO:0000313" key="2">
    <source>
        <dbReference type="EMBL" id="WLQ61422.1"/>
    </source>
</evidence>
<evidence type="ECO:0000256" key="1">
    <source>
        <dbReference type="ARBA" id="ARBA00023172"/>
    </source>
</evidence>
<accession>A0ABY9J5J0</accession>
<sequence length="492" mass="54940">MDVAFFSAEGWESWGLSAKPLIPEGMAMLVGDDLRFESGDGRRLPLSLVNEWLRLLPVSGCPAPSSWGTYARILRDWAVAADEHGVGIFDTRDRLKALLSHYAVERSCGDPKRHLRAKTWNQHMSVLGLFYRWAVAEGHAAAVPFTYRQGVALYAESVRQILVNEATRRTPKAHVTIKYLAEDFATMFVNGLAGLRPDGTEDEGQGRFRGRHLARNGAVGELVLSSGPRLQEFTYLLACEVPALPPAPTLMPIAFPLPENITKGSKFRVTFASYSALARTHAYLGLERMLACEGSAWLPPKRWGEPLLVTEMDARGGRVNGDRVLWETLRPAQRRRLVAPDGGSMLLAVRSDGGPFTAWASVFERTSKRIAERFDPRFPHVHPHRLRHTFAMAVMERLVAGFYEQAARLAAAGSGADAALAHYLTTSEPLLVLRDLLGHSSVLTTEKYLRRLDMLRVFREHYEDTGRRWGFLEDEAAEREADGEFADEMVML</sequence>
<reference evidence="2 3" key="1">
    <citation type="submission" date="2023-03" db="EMBL/GenBank/DDBJ databases">
        <title>Isolation and description of six Streptomyces strains from soil environments, able to metabolize different microbial glucans.</title>
        <authorList>
            <person name="Widen T."/>
            <person name="Larsbrink J."/>
        </authorList>
    </citation>
    <scope>NUCLEOTIDE SEQUENCE [LARGE SCALE GENOMIC DNA]</scope>
    <source>
        <strain evidence="2 3">Alt2</strain>
    </source>
</reference>
<name>A0ABY9J5J0_9ACTN</name>
<dbReference type="InterPro" id="IPR013762">
    <property type="entry name" value="Integrase-like_cat_sf"/>
</dbReference>